<keyword evidence="1" id="KW-0472">Membrane</keyword>
<dbReference type="PANTHER" id="PTHR33645:SF11">
    <property type="entry name" value="AMINOPEPTIDASE (DUF3754)"/>
    <property type="match status" value="1"/>
</dbReference>
<keyword evidence="1" id="KW-1133">Transmembrane helix</keyword>
<accession>A0A7S0PLS6</accession>
<sequence length="577" mass="65052">MAEETQDDHKTEIRNSAFIPLGMNFVKEIAKELMPEAERKGLSDFMRIIRLLFHFEYLESRDKLKRNFDIVTAHQDDNEALIDVMKESKMTPSEFLDVSVDFVSDFCTLLADANFSLLTQKEWELAKAEDFMFTLPCDIAWDKFDKELLGTFLKQNPALSEGLTQFADAALLFKRGNGVAKAKGMFIMEKVEMFLEMCIMEPLLAIVGRPKTVFASLGGGGKKRSAMIKKDGAGKGLIEEERHDVTVIERRTLRRLLPNPLAILKNLFKTMELQEPTFKEVVLLYRMAKPVEDRQAGPGGVGPLILKSFHDIPMADLEMIFPEVNVTVKFKDMLINVTLAIIAIITFLWTLMTGGWTKEVITLISVLGGKVAQSITALMAAQTRYTGMMAKELQAKSANSQTGMLMHLMESMEDQECKEMILSYAVLAANGKSMTLKEIDAKCEYELYDRFRLKIDFDVEGAMVKLLREGLVEQRAGVLYTATPLKKALKRLDTKWDNLFDYKDDGGATKADDAAMQLEAARKARYQTVEATLREQLANTDAERAAAVGKLKGQQEEIAKRIKLLEDAMSSYKWRTG</sequence>
<feature type="transmembrane region" description="Helical" evidence="1">
    <location>
        <begin position="333"/>
        <end position="354"/>
    </location>
</feature>
<evidence type="ECO:0000256" key="1">
    <source>
        <dbReference type="SAM" id="Phobius"/>
    </source>
</evidence>
<proteinExistence type="predicted"/>
<name>A0A7S0PLS6_MICPS</name>
<evidence type="ECO:0000313" key="2">
    <source>
        <dbReference type="EMBL" id="CAD8577644.1"/>
    </source>
</evidence>
<dbReference type="Pfam" id="PF12576">
    <property type="entry name" value="DUF3754"/>
    <property type="match status" value="1"/>
</dbReference>
<organism evidence="2">
    <name type="scientific">Micromonas pusilla</name>
    <name type="common">Picoplanktonic green alga</name>
    <name type="synonym">Chromulina pusilla</name>
    <dbReference type="NCBI Taxonomy" id="38833"/>
    <lineage>
        <taxon>Eukaryota</taxon>
        <taxon>Viridiplantae</taxon>
        <taxon>Chlorophyta</taxon>
        <taxon>Mamiellophyceae</taxon>
        <taxon>Mamiellales</taxon>
        <taxon>Mamiellaceae</taxon>
        <taxon>Micromonas</taxon>
    </lineage>
</organism>
<keyword evidence="1" id="KW-0812">Transmembrane</keyword>
<dbReference type="PANTHER" id="PTHR33645">
    <property type="entry name" value="AMINOPEPTIDASE (DUF3754)"/>
    <property type="match status" value="1"/>
</dbReference>
<reference evidence="2" key="1">
    <citation type="submission" date="2021-01" db="EMBL/GenBank/DDBJ databases">
        <authorList>
            <person name="Corre E."/>
            <person name="Pelletier E."/>
            <person name="Niang G."/>
            <person name="Scheremetjew M."/>
            <person name="Finn R."/>
            <person name="Kale V."/>
            <person name="Holt S."/>
            <person name="Cochrane G."/>
            <person name="Meng A."/>
            <person name="Brown T."/>
            <person name="Cohen L."/>
        </authorList>
    </citation>
    <scope>NUCLEOTIDE SEQUENCE</scope>
    <source>
        <strain evidence="2">CCMP494</strain>
    </source>
</reference>
<gene>
    <name evidence="2" type="ORF">MSP1404_LOCUS1306</name>
</gene>
<dbReference type="InterPro" id="IPR022227">
    <property type="entry name" value="DUF3754"/>
</dbReference>
<dbReference type="AlphaFoldDB" id="A0A7S0PLS6"/>
<dbReference type="EMBL" id="HBEV01001645">
    <property type="protein sequence ID" value="CAD8577644.1"/>
    <property type="molecule type" value="Transcribed_RNA"/>
</dbReference>
<protein>
    <submittedName>
        <fullName evidence="2">Uncharacterized protein</fullName>
    </submittedName>
</protein>